<keyword evidence="1" id="KW-0325">Glycoprotein</keyword>
<gene>
    <name evidence="3" type="ORF">DIABBA_LOCUS1464</name>
</gene>
<protein>
    <recommendedName>
        <fullName evidence="2">Carboxylesterase type B domain-containing protein</fullName>
    </recommendedName>
</protein>
<dbReference type="Pfam" id="PF00135">
    <property type="entry name" value="COesterase"/>
    <property type="match status" value="1"/>
</dbReference>
<evidence type="ECO:0000259" key="2">
    <source>
        <dbReference type="Pfam" id="PF00135"/>
    </source>
</evidence>
<keyword evidence="4" id="KW-1185">Reference proteome</keyword>
<evidence type="ECO:0000313" key="4">
    <source>
        <dbReference type="Proteomes" id="UP001153709"/>
    </source>
</evidence>
<proteinExistence type="predicted"/>
<dbReference type="Gene3D" id="3.40.50.1820">
    <property type="entry name" value="alpha/beta hydrolase"/>
    <property type="match status" value="1"/>
</dbReference>
<reference evidence="3" key="1">
    <citation type="submission" date="2022-01" db="EMBL/GenBank/DDBJ databases">
        <authorList>
            <person name="King R."/>
        </authorList>
    </citation>
    <scope>NUCLEOTIDE SEQUENCE</scope>
</reference>
<feature type="domain" description="Carboxylesterase type B" evidence="2">
    <location>
        <begin position="44"/>
        <end position="124"/>
    </location>
</feature>
<sequence>MDIDTSRVIDEVHLRRHLWNASDAFYKNKDARNKFWEDIVTLFENVSEEEEQQLGVAHCQDTVFAYGCFIFHQLSESDKNMKRIFNNFMTSFISKGNPIIAENLEWLPTKGNNLSFLNITNFDNIKMDAAASLYPTDVWSELIKSEFQN</sequence>
<name>A0A9N9SSJ4_DIABA</name>
<accession>A0A9N9SSJ4</accession>
<evidence type="ECO:0000256" key="1">
    <source>
        <dbReference type="ARBA" id="ARBA00023180"/>
    </source>
</evidence>
<dbReference type="SUPFAM" id="SSF53474">
    <property type="entry name" value="alpha/beta-Hydrolases"/>
    <property type="match status" value="1"/>
</dbReference>
<dbReference type="InterPro" id="IPR002018">
    <property type="entry name" value="CarbesteraseB"/>
</dbReference>
<evidence type="ECO:0000313" key="3">
    <source>
        <dbReference type="EMBL" id="CAG9827470.1"/>
    </source>
</evidence>
<dbReference type="AlphaFoldDB" id="A0A9N9SSJ4"/>
<dbReference type="OrthoDB" id="6846267at2759"/>
<organism evidence="3 4">
    <name type="scientific">Diabrotica balteata</name>
    <name type="common">Banded cucumber beetle</name>
    <dbReference type="NCBI Taxonomy" id="107213"/>
    <lineage>
        <taxon>Eukaryota</taxon>
        <taxon>Metazoa</taxon>
        <taxon>Ecdysozoa</taxon>
        <taxon>Arthropoda</taxon>
        <taxon>Hexapoda</taxon>
        <taxon>Insecta</taxon>
        <taxon>Pterygota</taxon>
        <taxon>Neoptera</taxon>
        <taxon>Endopterygota</taxon>
        <taxon>Coleoptera</taxon>
        <taxon>Polyphaga</taxon>
        <taxon>Cucujiformia</taxon>
        <taxon>Chrysomeloidea</taxon>
        <taxon>Chrysomelidae</taxon>
        <taxon>Galerucinae</taxon>
        <taxon>Diabroticina</taxon>
        <taxon>Diabroticites</taxon>
        <taxon>Diabrotica</taxon>
    </lineage>
</organism>
<dbReference type="Proteomes" id="UP001153709">
    <property type="component" value="Chromosome 1"/>
</dbReference>
<dbReference type="InterPro" id="IPR029058">
    <property type="entry name" value="AB_hydrolase_fold"/>
</dbReference>
<dbReference type="EMBL" id="OU898276">
    <property type="protein sequence ID" value="CAG9827470.1"/>
    <property type="molecule type" value="Genomic_DNA"/>
</dbReference>